<reference evidence="1 2" key="1">
    <citation type="journal article" date="2012" name="Extremophiles">
        <title>Thermotomaculum hydrothermale gen. nov., sp. nov., a novel heterotrophic thermophile within the phylum Acidobacteria from a deep-sea hydrothermal vent chimney in the Southern Okinawa Trough.</title>
        <authorList>
            <person name="Izumi H."/>
            <person name="Nunoura T."/>
            <person name="Miyazaki M."/>
            <person name="Mino S."/>
            <person name="Toki T."/>
            <person name="Takai K."/>
            <person name="Sako Y."/>
            <person name="Sawabe T."/>
            <person name="Nakagawa S."/>
        </authorList>
    </citation>
    <scope>NUCLEOTIDE SEQUENCE [LARGE SCALE GENOMIC DNA]</scope>
    <source>
        <strain evidence="1 2">AC55</strain>
    </source>
</reference>
<name>A0A7R6PEV5_9BACT</name>
<dbReference type="Proteomes" id="UP000595564">
    <property type="component" value="Chromosome"/>
</dbReference>
<evidence type="ECO:0008006" key="3">
    <source>
        <dbReference type="Google" id="ProtNLM"/>
    </source>
</evidence>
<dbReference type="GO" id="GO:0008237">
    <property type="term" value="F:metallopeptidase activity"/>
    <property type="evidence" value="ECO:0007669"/>
    <property type="project" value="InterPro"/>
</dbReference>
<evidence type="ECO:0000313" key="2">
    <source>
        <dbReference type="Proteomes" id="UP000595564"/>
    </source>
</evidence>
<dbReference type="EMBL" id="AP017470">
    <property type="protein sequence ID" value="BBB32419.1"/>
    <property type="molecule type" value="Genomic_DNA"/>
</dbReference>
<dbReference type="AlphaFoldDB" id="A0A7R6PEV5"/>
<keyword evidence="2" id="KW-1185">Reference proteome</keyword>
<protein>
    <recommendedName>
        <fullName evidence="3">Peptidase M64, IgA</fullName>
    </recommendedName>
</protein>
<accession>A0A7R6PEV5</accession>
<dbReference type="InterPro" id="IPR024079">
    <property type="entry name" value="MetalloPept_cat_dom_sf"/>
</dbReference>
<dbReference type="RefSeq" id="WP_201328766.1">
    <property type="nucleotide sequence ID" value="NZ_AP017470.1"/>
</dbReference>
<proteinExistence type="predicted"/>
<organism evidence="1 2">
    <name type="scientific">Thermotomaculum hydrothermale</name>
    <dbReference type="NCBI Taxonomy" id="981385"/>
    <lineage>
        <taxon>Bacteria</taxon>
        <taxon>Pseudomonadati</taxon>
        <taxon>Acidobacteriota</taxon>
        <taxon>Holophagae</taxon>
        <taxon>Thermotomaculales</taxon>
        <taxon>Thermotomaculaceae</taxon>
        <taxon>Thermotomaculum</taxon>
    </lineage>
</organism>
<dbReference type="InterPro" id="IPR019026">
    <property type="entry name" value="Peptidase_M64_IgA"/>
</dbReference>
<gene>
    <name evidence="1" type="ORF">TTHT_0857</name>
</gene>
<sequence length="373" mass="43359">MRRLILIAFLFSTLSYGRAYLLCLSHSGNNKTEKINLIKIEEVSRNPQPSFKNKYGYYKLSIEKNGKYVFFTYFNSLFYEYSTTGKKEIKKFEECFFIPYVKTPFKIKICKLGKTIFETKIDNIKNTNTILKSQTKNEKVIKIAFISDGYKSRKDFLNDSKNLKEKFFSYKPYSLYIDKIKFTPIFVKNPGLTNKNTFGMKRYLTVSKVCKVYELLKNTNCDFFVVVTNSKDYGGSGVLNNFCCVTGKNNLSGFVLIHEFGHYFAGLGDEYFLSKTTYNEFYPKGFEPLEPNLTRETDRGKIKWKSLINKNTPIPTPPLKKYKDCVGLFEGGGYISKGIFRPQLHCIMKDRGYSKFCKVCEKTIEERIKSLLN</sequence>
<dbReference type="Pfam" id="PF09471">
    <property type="entry name" value="Peptidase_M64"/>
    <property type="match status" value="2"/>
</dbReference>
<evidence type="ECO:0000313" key="1">
    <source>
        <dbReference type="EMBL" id="BBB32419.1"/>
    </source>
</evidence>
<dbReference type="Gene3D" id="3.40.390.10">
    <property type="entry name" value="Collagenase (Catalytic Domain)"/>
    <property type="match status" value="1"/>
</dbReference>
<dbReference type="KEGG" id="thyd:TTHT_0857"/>